<dbReference type="GO" id="GO:0005047">
    <property type="term" value="F:signal recognition particle binding"/>
    <property type="evidence" value="ECO:0007669"/>
    <property type="project" value="InterPro"/>
</dbReference>
<dbReference type="OMA" id="ERICLYN"/>
<dbReference type="EMBL" id="LN835306">
    <property type="protein sequence ID" value="CRH00919.1"/>
    <property type="molecule type" value="Genomic_DNA"/>
</dbReference>
<evidence type="ECO:0000256" key="8">
    <source>
        <dbReference type="ARBA" id="ARBA00023274"/>
    </source>
</evidence>
<evidence type="ECO:0000256" key="7">
    <source>
        <dbReference type="ARBA" id="ARBA00023242"/>
    </source>
</evidence>
<dbReference type="Pfam" id="PF16969">
    <property type="entry name" value="SRP68"/>
    <property type="match status" value="1"/>
</dbReference>
<dbReference type="Gene3D" id="1.10.3450.40">
    <property type="entry name" value="Signal recognition particle, SRP68 subunit, RNA-binding domain"/>
    <property type="match status" value="1"/>
</dbReference>
<name>A0A1J1H8P5_PLARL</name>
<protein>
    <recommendedName>
        <fullName evidence="9">Signal recognition particle subunit SRP68</fullName>
    </recommendedName>
</protein>
<dbReference type="GO" id="GO:0005786">
    <property type="term" value="C:signal recognition particle, endoplasmic reticulum targeting"/>
    <property type="evidence" value="ECO:0007669"/>
    <property type="project" value="UniProtKB-KW"/>
</dbReference>
<feature type="region of interest" description="Disordered" evidence="10">
    <location>
        <begin position="1"/>
        <end position="27"/>
    </location>
</feature>
<proteinExistence type="inferred from homology"/>
<dbReference type="GO" id="GO:0005730">
    <property type="term" value="C:nucleolus"/>
    <property type="evidence" value="ECO:0007669"/>
    <property type="project" value="UniProtKB-SubCell"/>
</dbReference>
<evidence type="ECO:0000256" key="4">
    <source>
        <dbReference type="ARBA" id="ARBA00022490"/>
    </source>
</evidence>
<keyword evidence="4" id="KW-0963">Cytoplasm</keyword>
<comment type="similarity">
    <text evidence="3">Belongs to the SRP68 family.</text>
</comment>
<dbReference type="InterPro" id="IPR026258">
    <property type="entry name" value="SRP68"/>
</dbReference>
<reference evidence="11 12" key="1">
    <citation type="submission" date="2015-04" db="EMBL/GenBank/DDBJ databases">
        <authorList>
            <consortium name="Pathogen Informatics"/>
        </authorList>
    </citation>
    <scope>NUCLEOTIDE SEQUENCE [LARGE SCALE GENOMIC DNA]</scope>
    <source>
        <strain evidence="11 12">SGS1</strain>
    </source>
</reference>
<dbReference type="KEGG" id="prel:PRELSG_1126400"/>
<evidence type="ECO:0000256" key="9">
    <source>
        <dbReference type="ARBA" id="ARBA00029498"/>
    </source>
</evidence>
<organism evidence="11 12">
    <name type="scientific">Plasmodium relictum</name>
    <dbReference type="NCBI Taxonomy" id="85471"/>
    <lineage>
        <taxon>Eukaryota</taxon>
        <taxon>Sar</taxon>
        <taxon>Alveolata</taxon>
        <taxon>Apicomplexa</taxon>
        <taxon>Aconoidasida</taxon>
        <taxon>Haemosporida</taxon>
        <taxon>Plasmodiidae</taxon>
        <taxon>Plasmodium</taxon>
        <taxon>Plasmodium (Haemamoeba)</taxon>
    </lineage>
</organism>
<dbReference type="PANTHER" id="PTHR12860:SF0">
    <property type="entry name" value="SIGNAL RECOGNITION PARTICLE SUBUNIT SRP68"/>
    <property type="match status" value="1"/>
</dbReference>
<evidence type="ECO:0000313" key="12">
    <source>
        <dbReference type="Proteomes" id="UP000220158"/>
    </source>
</evidence>
<keyword evidence="12" id="KW-1185">Reference proteome</keyword>
<dbReference type="VEuPathDB" id="PlasmoDB:PRELSG_1126400"/>
<evidence type="ECO:0000256" key="5">
    <source>
        <dbReference type="ARBA" id="ARBA00022884"/>
    </source>
</evidence>
<dbReference type="GeneID" id="39737043"/>
<evidence type="ECO:0000256" key="10">
    <source>
        <dbReference type="SAM" id="MobiDB-lite"/>
    </source>
</evidence>
<evidence type="ECO:0000256" key="1">
    <source>
        <dbReference type="ARBA" id="ARBA00004496"/>
    </source>
</evidence>
<evidence type="ECO:0000256" key="3">
    <source>
        <dbReference type="ARBA" id="ARBA00009352"/>
    </source>
</evidence>
<accession>A0A1J1H8P5</accession>
<keyword evidence="6" id="KW-0733">Signal recognition particle</keyword>
<dbReference type="GO" id="GO:0030942">
    <property type="term" value="F:endoplasmic reticulum signal peptide binding"/>
    <property type="evidence" value="ECO:0007669"/>
    <property type="project" value="InterPro"/>
</dbReference>
<dbReference type="RefSeq" id="XP_028533920.1">
    <property type="nucleotide sequence ID" value="XM_028677541.1"/>
</dbReference>
<evidence type="ECO:0000256" key="6">
    <source>
        <dbReference type="ARBA" id="ARBA00023135"/>
    </source>
</evidence>
<dbReference type="PANTHER" id="PTHR12860">
    <property type="entry name" value="SIGNAL RECOGNITION PARTICLE 68 KDA PROTEIN"/>
    <property type="match status" value="1"/>
</dbReference>
<keyword evidence="5" id="KW-0694">RNA-binding</keyword>
<dbReference type="Proteomes" id="UP000220158">
    <property type="component" value="Chromosome 11"/>
</dbReference>
<keyword evidence="8" id="KW-0687">Ribonucleoprotein</keyword>
<evidence type="ECO:0000313" key="11">
    <source>
        <dbReference type="EMBL" id="CRH00919.1"/>
    </source>
</evidence>
<dbReference type="GO" id="GO:0008312">
    <property type="term" value="F:7S RNA binding"/>
    <property type="evidence" value="ECO:0007669"/>
    <property type="project" value="InterPro"/>
</dbReference>
<dbReference type="GO" id="GO:0006614">
    <property type="term" value="P:SRP-dependent cotranslational protein targeting to membrane"/>
    <property type="evidence" value="ECO:0007669"/>
    <property type="project" value="InterPro"/>
</dbReference>
<gene>
    <name evidence="11" type="primary">SRP68</name>
    <name evidence="11" type="ORF">PRELSG_1126400</name>
</gene>
<dbReference type="OrthoDB" id="10255118at2759"/>
<keyword evidence="7" id="KW-0539">Nucleus</keyword>
<sequence length="675" mass="80268">MEELKNEIDREHEGTVNREKNEEGKLEYVKKGDEENLENVKNEEIKGKISFDIFSYLNKIYKKHGSYDEEISRFLSYVKKRRGKLKNKVLFKIKKVGKYMYRTYHTDIIDEKYLELLVLDVELCRCRYIQIKTDMNNLKIPYRAKFSYIRRLKKSLDKINFLNNIINNCVDKNTELQVRCYNTYIESSYLLEKKEYEKCLEKIDEFTKLIKLIKRITINSLIDNQKSEYITKEDDEKYLSNENNNIEKTLVKKSDMLLDEEKRIDEMYDYFLSVINSYERICTYNIKKVNIGNSNEKLQEDDFMENLNTISEHNSSITYNRLDIELSDDIIIINVKNVQFKLQENNNNILKIKSIIDDIKSVIEDEVIIGLNVDYNLRDISNNVESVFSFLNDYDVNFIINNYGNILSKYFDCLSIVHEELIKSTNENNKLSNDKLMDKIWNTLENYFLSEKIYIDIERTLLVLMKNLLHVYNSDDSRNFSFHNKKMFGDLIEAMPLLHEGIRYADILKQNTDELKSLEDNNIFINILQIIKNVKSLCLAFYYALTNKNAEAHVLFDLIKTRNYVYIKINNAEIHNKSLLRVAILFNRLQDLVSLMNEKYYFRHLSIYALQVKNKSIINKNLFYVDNSLFQPNMNHICLSPLHIDIVDMCRDSLSINQKEKSSGFRGLLRSFWKK</sequence>
<evidence type="ECO:0000256" key="2">
    <source>
        <dbReference type="ARBA" id="ARBA00004604"/>
    </source>
</evidence>
<dbReference type="InterPro" id="IPR038253">
    <property type="entry name" value="SRP68_N_sf"/>
</dbReference>
<comment type="subcellular location">
    <subcellularLocation>
        <location evidence="1">Cytoplasm</location>
    </subcellularLocation>
    <subcellularLocation>
        <location evidence="2">Nucleus</location>
        <location evidence="2">Nucleolus</location>
    </subcellularLocation>
</comment>
<dbReference type="AlphaFoldDB" id="A0A1J1H8P5"/>